<comment type="caution">
    <text evidence="6">The sequence shown here is derived from an EMBL/GenBank/DDBJ whole genome shotgun (WGS) entry which is preliminary data.</text>
</comment>
<sequence length="221" mass="25090">MPSVTIQPQRRGASTWNIKFRYGYSDKFFHDRGRATPFVDREDAVAIDYSRDAFPIGTTPLCSSEHRVVSIHWLLVRVTVLDKNDVAPTWGSGTWKFKISEEAPPNTVVTVLKAFDPDTIGTLTYTLVPNHRAGTSPGLADPTEVEETQCQFRLHPTTGQLTLAEALDREAREKYILKVRADDGLQHTDIALTIQKKDKAKDEQQKRRRLAKRKERTPIAY</sequence>
<dbReference type="EMBL" id="JAHYIQ010000001">
    <property type="protein sequence ID" value="KAK1136338.1"/>
    <property type="molecule type" value="Genomic_DNA"/>
</dbReference>
<keyword evidence="2" id="KW-1133">Transmembrane helix</keyword>
<dbReference type="PANTHER" id="PTHR24026:SF126">
    <property type="entry name" value="PROTOCADHERIN FAT 4"/>
    <property type="match status" value="1"/>
</dbReference>
<feature type="compositionally biased region" description="Basic and acidic residues" evidence="4">
    <location>
        <begin position="196"/>
        <end position="205"/>
    </location>
</feature>
<feature type="compositionally biased region" description="Basic residues" evidence="4">
    <location>
        <begin position="206"/>
        <end position="215"/>
    </location>
</feature>
<evidence type="ECO:0000259" key="5">
    <source>
        <dbReference type="PROSITE" id="PS50268"/>
    </source>
</evidence>
<feature type="domain" description="Cadherin" evidence="5">
    <location>
        <begin position="91"/>
        <end position="220"/>
    </location>
</feature>
<dbReference type="PANTHER" id="PTHR24026">
    <property type="entry name" value="FAT ATYPICAL CADHERIN-RELATED"/>
    <property type="match status" value="1"/>
</dbReference>
<dbReference type="Gene3D" id="2.60.40.60">
    <property type="entry name" value="Cadherins"/>
    <property type="match status" value="1"/>
</dbReference>
<dbReference type="GO" id="GO:0007156">
    <property type="term" value="P:homophilic cell adhesion via plasma membrane adhesion molecules"/>
    <property type="evidence" value="ECO:0007669"/>
    <property type="project" value="InterPro"/>
</dbReference>
<keyword evidence="7" id="KW-1185">Reference proteome</keyword>
<keyword evidence="2" id="KW-0472">Membrane</keyword>
<dbReference type="Proteomes" id="UP001177670">
    <property type="component" value="Unassembled WGS sequence"/>
</dbReference>
<accession>A0AA40KXA5</accession>
<evidence type="ECO:0000256" key="2">
    <source>
        <dbReference type="ARBA" id="ARBA00022989"/>
    </source>
</evidence>
<gene>
    <name evidence="6" type="ORF">K0M31_000899</name>
</gene>
<dbReference type="CDD" id="cd11304">
    <property type="entry name" value="Cadherin_repeat"/>
    <property type="match status" value="1"/>
</dbReference>
<keyword evidence="3" id="KW-0106">Calcium</keyword>
<dbReference type="InterPro" id="IPR002126">
    <property type="entry name" value="Cadherin-like_dom"/>
</dbReference>
<evidence type="ECO:0000313" key="7">
    <source>
        <dbReference type="Proteomes" id="UP001177670"/>
    </source>
</evidence>
<evidence type="ECO:0000256" key="1">
    <source>
        <dbReference type="ARBA" id="ARBA00022692"/>
    </source>
</evidence>
<reference evidence="6" key="1">
    <citation type="submission" date="2021-10" db="EMBL/GenBank/DDBJ databases">
        <title>Melipona bicolor Genome sequencing and assembly.</title>
        <authorList>
            <person name="Araujo N.S."/>
            <person name="Arias M.C."/>
        </authorList>
    </citation>
    <scope>NUCLEOTIDE SEQUENCE</scope>
    <source>
        <strain evidence="6">USP_2M_L1-L4_2017</strain>
        <tissue evidence="6">Whole body</tissue>
    </source>
</reference>
<dbReference type="PRINTS" id="PR00205">
    <property type="entry name" value="CADHERIN"/>
</dbReference>
<evidence type="ECO:0000313" key="6">
    <source>
        <dbReference type="EMBL" id="KAK1136338.1"/>
    </source>
</evidence>
<organism evidence="6 7">
    <name type="scientific">Melipona bicolor</name>
    <dbReference type="NCBI Taxonomy" id="60889"/>
    <lineage>
        <taxon>Eukaryota</taxon>
        <taxon>Metazoa</taxon>
        <taxon>Ecdysozoa</taxon>
        <taxon>Arthropoda</taxon>
        <taxon>Hexapoda</taxon>
        <taxon>Insecta</taxon>
        <taxon>Pterygota</taxon>
        <taxon>Neoptera</taxon>
        <taxon>Endopterygota</taxon>
        <taxon>Hymenoptera</taxon>
        <taxon>Apocrita</taxon>
        <taxon>Aculeata</taxon>
        <taxon>Apoidea</taxon>
        <taxon>Anthophila</taxon>
        <taxon>Apidae</taxon>
        <taxon>Melipona</taxon>
    </lineage>
</organism>
<dbReference type="InterPro" id="IPR015919">
    <property type="entry name" value="Cadherin-like_sf"/>
</dbReference>
<evidence type="ECO:0000256" key="4">
    <source>
        <dbReference type="SAM" id="MobiDB-lite"/>
    </source>
</evidence>
<protein>
    <recommendedName>
        <fullName evidence="5">Cadherin domain-containing protein</fullName>
    </recommendedName>
</protein>
<dbReference type="Pfam" id="PF00028">
    <property type="entry name" value="Cadherin"/>
    <property type="match status" value="1"/>
</dbReference>
<feature type="region of interest" description="Disordered" evidence="4">
    <location>
        <begin position="196"/>
        <end position="221"/>
    </location>
</feature>
<dbReference type="AlphaFoldDB" id="A0AA40KXA5"/>
<dbReference type="SUPFAM" id="SSF49313">
    <property type="entry name" value="Cadherin-like"/>
    <property type="match status" value="1"/>
</dbReference>
<evidence type="ECO:0000256" key="3">
    <source>
        <dbReference type="PROSITE-ProRule" id="PRU00043"/>
    </source>
</evidence>
<dbReference type="SMART" id="SM00112">
    <property type="entry name" value="CA"/>
    <property type="match status" value="1"/>
</dbReference>
<keyword evidence="1" id="KW-0812">Transmembrane</keyword>
<name>A0AA40KXA5_9HYME</name>
<proteinExistence type="predicted"/>
<dbReference type="PROSITE" id="PS50268">
    <property type="entry name" value="CADHERIN_2"/>
    <property type="match status" value="1"/>
</dbReference>
<dbReference type="GO" id="GO:0005509">
    <property type="term" value="F:calcium ion binding"/>
    <property type="evidence" value="ECO:0007669"/>
    <property type="project" value="UniProtKB-UniRule"/>
</dbReference>
<dbReference type="GO" id="GO:0005886">
    <property type="term" value="C:plasma membrane"/>
    <property type="evidence" value="ECO:0007669"/>
    <property type="project" value="UniProtKB-SubCell"/>
</dbReference>